<evidence type="ECO:0000313" key="2">
    <source>
        <dbReference type="Proteomes" id="UP000222366"/>
    </source>
</evidence>
<comment type="caution">
    <text evidence="1">The sequence shown here is derived from an EMBL/GenBank/DDBJ whole genome shotgun (WGS) entry which is preliminary data.</text>
</comment>
<sequence length="98" mass="10889">MTLFFEVGMPTTTTSLMSAGCHRDVGIGSFTVNMLTEKQLAADVKVSGFCGHEDYENKLIVKYKETFDPESTLAAFFERAENYAKQYCDQIGLTEKAA</sequence>
<dbReference type="RefSeq" id="WP_099125741.1">
    <property type="nucleotide sequence ID" value="NZ_CAWNRH010000111.1"/>
</dbReference>
<proteinExistence type="predicted"/>
<evidence type="ECO:0000313" key="1">
    <source>
        <dbReference type="EMBL" id="PHM64099.1"/>
    </source>
</evidence>
<name>A0A2D0KKY3_9GAMM</name>
<keyword evidence="2" id="KW-1185">Reference proteome</keyword>
<dbReference type="Proteomes" id="UP000222366">
    <property type="component" value="Unassembled WGS sequence"/>
</dbReference>
<dbReference type="AlphaFoldDB" id="A0A2D0KKY3"/>
<gene>
    <name evidence="1" type="ORF">Xsto_03296</name>
</gene>
<reference evidence="1 2" key="1">
    <citation type="journal article" date="2017" name="Nat. Microbiol.">
        <title>Natural product diversity associated with the nematode symbionts Photorhabdus and Xenorhabdus.</title>
        <authorList>
            <person name="Tobias N.J."/>
            <person name="Wolff H."/>
            <person name="Djahanschiri B."/>
            <person name="Grundmann F."/>
            <person name="Kronenwerth M."/>
            <person name="Shi Y.M."/>
            <person name="Simonyi S."/>
            <person name="Grun P."/>
            <person name="Shapiro-Ilan D."/>
            <person name="Pidot S.J."/>
            <person name="Stinear T.P."/>
            <person name="Ebersberger I."/>
            <person name="Bode H.B."/>
        </authorList>
    </citation>
    <scope>NUCLEOTIDE SEQUENCE [LARGE SCALE GENOMIC DNA]</scope>
    <source>
        <strain evidence="1 2">DSM 17904</strain>
    </source>
</reference>
<protein>
    <submittedName>
        <fullName evidence="1">Uncharacterized protein</fullName>
    </submittedName>
</protein>
<accession>A0A2D0KKY3</accession>
<dbReference type="EMBL" id="NJAJ01000036">
    <property type="protein sequence ID" value="PHM64099.1"/>
    <property type="molecule type" value="Genomic_DNA"/>
</dbReference>
<organism evidence="1 2">
    <name type="scientific">Xenorhabdus stockiae</name>
    <dbReference type="NCBI Taxonomy" id="351614"/>
    <lineage>
        <taxon>Bacteria</taxon>
        <taxon>Pseudomonadati</taxon>
        <taxon>Pseudomonadota</taxon>
        <taxon>Gammaproteobacteria</taxon>
        <taxon>Enterobacterales</taxon>
        <taxon>Morganellaceae</taxon>
        <taxon>Xenorhabdus</taxon>
    </lineage>
</organism>